<reference evidence="2" key="1">
    <citation type="journal article" date="2023" name="Insect Mol. Biol.">
        <title>Genome sequencing provides insights into the evolution of gene families encoding plant cell wall-degrading enzymes in longhorned beetles.</title>
        <authorList>
            <person name="Shin N.R."/>
            <person name="Okamura Y."/>
            <person name="Kirsch R."/>
            <person name="Pauchet Y."/>
        </authorList>
    </citation>
    <scope>NUCLEOTIDE SEQUENCE</scope>
    <source>
        <strain evidence="2">MMC_N1</strain>
    </source>
</reference>
<comment type="caution">
    <text evidence="2">The sequence shown here is derived from an EMBL/GenBank/DDBJ whole genome shotgun (WGS) entry which is preliminary data.</text>
</comment>
<dbReference type="Proteomes" id="UP001162164">
    <property type="component" value="Unassembled WGS sequence"/>
</dbReference>
<organism evidence="2 3">
    <name type="scientific">Molorchus minor</name>
    <dbReference type="NCBI Taxonomy" id="1323400"/>
    <lineage>
        <taxon>Eukaryota</taxon>
        <taxon>Metazoa</taxon>
        <taxon>Ecdysozoa</taxon>
        <taxon>Arthropoda</taxon>
        <taxon>Hexapoda</taxon>
        <taxon>Insecta</taxon>
        <taxon>Pterygota</taxon>
        <taxon>Neoptera</taxon>
        <taxon>Endopterygota</taxon>
        <taxon>Coleoptera</taxon>
        <taxon>Polyphaga</taxon>
        <taxon>Cucujiformia</taxon>
        <taxon>Chrysomeloidea</taxon>
        <taxon>Cerambycidae</taxon>
        <taxon>Lamiinae</taxon>
        <taxon>Monochamini</taxon>
        <taxon>Molorchus</taxon>
    </lineage>
</organism>
<dbReference type="EMBL" id="JAPWTJ010000323">
    <property type="protein sequence ID" value="KAJ8979653.1"/>
    <property type="molecule type" value="Genomic_DNA"/>
</dbReference>
<accession>A0ABQ9JN33</accession>
<gene>
    <name evidence="2" type="ORF">NQ317_006364</name>
</gene>
<sequence length="387" mass="43783">MLGVGSLFKVDPETGKRVLLPLPKEYHPISTKTMTTKKKSTEKRKLLAITPLKLTSADWEDSPAKQSKARKVDNNSVEQKKCVNYPPLLDMEEVEEELINKKACLNGYPFRTPNKPVINFTKNTRSTLTKKAKLEKKNPSKKLMDKTPESVSSNETEFLELEKMCCTDEPEKDKNQSPISSVCNLLESTVLNSVKKCKSENVTDIQSGIDAIESILEENTRCFEQYKIKQEEYVTNLSNIINKNNHEICKILDKLRSSSANTETDNKENRPIGNRRSTRLSNKSPVSVNKNKITVSPVILKSGDLRRTALTKNLVAKTQRYEIQSPRIQKALNMYNSMRSDISVLATPKLDRNGGLTESPRSSNVSRTLSRRVQSQCLLLQDTPIHK</sequence>
<feature type="compositionally biased region" description="Polar residues" evidence="1">
    <location>
        <begin position="359"/>
        <end position="370"/>
    </location>
</feature>
<feature type="region of interest" description="Disordered" evidence="1">
    <location>
        <begin position="350"/>
        <end position="370"/>
    </location>
</feature>
<evidence type="ECO:0000313" key="2">
    <source>
        <dbReference type="EMBL" id="KAJ8979653.1"/>
    </source>
</evidence>
<keyword evidence="3" id="KW-1185">Reference proteome</keyword>
<feature type="region of interest" description="Disordered" evidence="1">
    <location>
        <begin position="259"/>
        <end position="286"/>
    </location>
</feature>
<evidence type="ECO:0000256" key="1">
    <source>
        <dbReference type="SAM" id="MobiDB-lite"/>
    </source>
</evidence>
<evidence type="ECO:0000313" key="3">
    <source>
        <dbReference type="Proteomes" id="UP001162164"/>
    </source>
</evidence>
<protein>
    <submittedName>
        <fullName evidence="2">Uncharacterized protein</fullName>
    </submittedName>
</protein>
<proteinExistence type="predicted"/>
<name>A0ABQ9JN33_9CUCU</name>